<feature type="transmembrane region" description="Helical" evidence="6">
    <location>
        <begin position="192"/>
        <end position="208"/>
    </location>
</feature>
<dbReference type="SMART" id="SM00267">
    <property type="entry name" value="GGDEF"/>
    <property type="match status" value="1"/>
</dbReference>
<dbReference type="InterPro" id="IPR035919">
    <property type="entry name" value="EAL_sf"/>
</dbReference>
<evidence type="ECO:0000256" key="4">
    <source>
        <dbReference type="ARBA" id="ARBA00022989"/>
    </source>
</evidence>
<dbReference type="CDD" id="cd01949">
    <property type="entry name" value="GGDEF"/>
    <property type="match status" value="1"/>
</dbReference>
<dbReference type="EMBL" id="FQUK01000040">
    <property type="protein sequence ID" value="SHF20435.1"/>
    <property type="molecule type" value="Genomic_DNA"/>
</dbReference>
<dbReference type="InterPro" id="IPR007895">
    <property type="entry name" value="MASE1"/>
</dbReference>
<dbReference type="GO" id="GO:0071111">
    <property type="term" value="F:cyclic-guanylate-specific phosphodiesterase activity"/>
    <property type="evidence" value="ECO:0007669"/>
    <property type="project" value="InterPro"/>
</dbReference>
<dbReference type="CDD" id="cd01948">
    <property type="entry name" value="EAL"/>
    <property type="match status" value="1"/>
</dbReference>
<proteinExistence type="predicted"/>
<dbReference type="Pfam" id="PF00563">
    <property type="entry name" value="EAL"/>
    <property type="match status" value="1"/>
</dbReference>
<sequence length="731" mass="79672">MNPMASQLSRGVLLAALYFAGAAIAVLYLHTPADVALFWPATGIGFAAVLRFGSPYVLSVIAGQLLLHLLLAPVPLLFLPFSLASNAIAIWVAARYVRATHPQLRLRTETGWALLRAGSLLCTISASLGSIGLVVAGMVPLHEWPRAFLQWLLGNLLGATALTPTMLLLFGAAQEDLTLASPQSPARLRERVVWLLLMLLLLSGGMAFPERDSFYPLALAALPLALLLWSAARFSPAFTAVATSLVTMLLALVLGLGIGPPGFHRPHSLQDTALLMGSLVVLSVIPILLAASYHERRQAMAALQHRTMVDPLTGLLNRDAFEEQARARLAHSQGPLSLLYIDLDNFKLVNDAASHAAGDEVLRQVARLIQNTFAPNALLAHSGGDEFTVLLEAAAEQASVPARRLLASIEALRVGWQDASLRTTASISLATSLPPHAAFHELLSRVDAACQQAKDLGGNRLLVVAEDDESLRTRNRMMRTALDARDALERRQIELWCQSIVPLTSPPNPRQLHFEVLLRWRDADGTLHPPANLVAAAERFRLGPRLDRHVINATLAWLDQHPDAAARVAHCGLNLGGATLVDEEFGDYLAGRLSRSKLRAEQLCFEITETNVVRDLSLARQFIQRMRTLGCRFALDDFGTGFCSFSYLRDLPVDYLKIDGSFVRDLTTSPLSESVVRAITDIAHLLGMRAIAEQAENEAQLALLRALKVDFAQGYVFQRPVPIAEFFSQSS</sequence>
<evidence type="ECO:0000259" key="7">
    <source>
        <dbReference type="PROSITE" id="PS50883"/>
    </source>
</evidence>
<gene>
    <name evidence="9" type="ORF">SAMN02745204_02009</name>
</gene>
<keyword evidence="10" id="KW-1185">Reference proteome</keyword>
<dbReference type="PANTHER" id="PTHR33121:SF23">
    <property type="entry name" value="CYCLIC DI-GMP PHOSPHODIESTERASE PDEB"/>
    <property type="match status" value="1"/>
</dbReference>
<name>A0A1M4ZR81_9GAMM</name>
<feature type="transmembrane region" description="Helical" evidence="6">
    <location>
        <begin position="113"/>
        <end position="136"/>
    </location>
</feature>
<evidence type="ECO:0000259" key="8">
    <source>
        <dbReference type="PROSITE" id="PS50887"/>
    </source>
</evidence>
<feature type="domain" description="EAL" evidence="7">
    <location>
        <begin position="477"/>
        <end position="731"/>
    </location>
</feature>
<dbReference type="AlphaFoldDB" id="A0A1M4ZR81"/>
<feature type="transmembrane region" description="Helical" evidence="6">
    <location>
        <begin position="238"/>
        <end position="260"/>
    </location>
</feature>
<reference evidence="10" key="1">
    <citation type="submission" date="2016-11" db="EMBL/GenBank/DDBJ databases">
        <authorList>
            <person name="Varghese N."/>
            <person name="Submissions S."/>
        </authorList>
    </citation>
    <scope>NUCLEOTIDE SEQUENCE [LARGE SCALE GENOMIC DNA]</scope>
    <source>
        <strain evidence="10">DSM 14834</strain>
    </source>
</reference>
<comment type="subcellular location">
    <subcellularLocation>
        <location evidence="1">Cell membrane</location>
        <topology evidence="1">Multi-pass membrane protein</topology>
    </subcellularLocation>
</comment>
<keyword evidence="4 6" id="KW-1133">Transmembrane helix</keyword>
<dbReference type="SUPFAM" id="SSF141868">
    <property type="entry name" value="EAL domain-like"/>
    <property type="match status" value="1"/>
</dbReference>
<dbReference type="InterPro" id="IPR029787">
    <property type="entry name" value="Nucleotide_cyclase"/>
</dbReference>
<dbReference type="Proteomes" id="UP000242857">
    <property type="component" value="Unassembled WGS sequence"/>
</dbReference>
<evidence type="ECO:0000256" key="2">
    <source>
        <dbReference type="ARBA" id="ARBA00022475"/>
    </source>
</evidence>
<feature type="transmembrane region" description="Helical" evidence="6">
    <location>
        <begin position="214"/>
        <end position="231"/>
    </location>
</feature>
<dbReference type="Pfam" id="PF05231">
    <property type="entry name" value="MASE1"/>
    <property type="match status" value="1"/>
</dbReference>
<dbReference type="STRING" id="213588.SAMN02745204_02009"/>
<dbReference type="Gene3D" id="3.30.70.270">
    <property type="match status" value="1"/>
</dbReference>
<dbReference type="Gene3D" id="3.20.20.450">
    <property type="entry name" value="EAL domain"/>
    <property type="match status" value="1"/>
</dbReference>
<protein>
    <submittedName>
        <fullName evidence="9">Diguanylate cyclase (GGDEF) domain-containing protein</fullName>
    </submittedName>
</protein>
<evidence type="ECO:0000256" key="1">
    <source>
        <dbReference type="ARBA" id="ARBA00004651"/>
    </source>
</evidence>
<dbReference type="InterPro" id="IPR001633">
    <property type="entry name" value="EAL_dom"/>
</dbReference>
<accession>A0A1M4ZR81</accession>
<feature type="transmembrane region" description="Helical" evidence="6">
    <location>
        <begin position="65"/>
        <end position="92"/>
    </location>
</feature>
<evidence type="ECO:0000256" key="3">
    <source>
        <dbReference type="ARBA" id="ARBA00022692"/>
    </source>
</evidence>
<dbReference type="PANTHER" id="PTHR33121">
    <property type="entry name" value="CYCLIC DI-GMP PHOSPHODIESTERASE PDEF"/>
    <property type="match status" value="1"/>
</dbReference>
<dbReference type="SMART" id="SM00052">
    <property type="entry name" value="EAL"/>
    <property type="match status" value="1"/>
</dbReference>
<organism evidence="9 10">
    <name type="scientific">Thermomonas hydrothermalis</name>
    <dbReference type="NCBI Taxonomy" id="213588"/>
    <lineage>
        <taxon>Bacteria</taxon>
        <taxon>Pseudomonadati</taxon>
        <taxon>Pseudomonadota</taxon>
        <taxon>Gammaproteobacteria</taxon>
        <taxon>Lysobacterales</taxon>
        <taxon>Lysobacteraceae</taxon>
        <taxon>Thermomonas</taxon>
    </lineage>
</organism>
<keyword evidence="3 6" id="KW-0812">Transmembrane</keyword>
<dbReference type="InterPro" id="IPR043128">
    <property type="entry name" value="Rev_trsase/Diguanyl_cyclase"/>
</dbReference>
<feature type="transmembrane region" description="Helical" evidence="6">
    <location>
        <begin position="272"/>
        <end position="291"/>
    </location>
</feature>
<feature type="transmembrane region" description="Helical" evidence="6">
    <location>
        <begin position="36"/>
        <end position="53"/>
    </location>
</feature>
<dbReference type="NCBIfam" id="TIGR00254">
    <property type="entry name" value="GGDEF"/>
    <property type="match status" value="1"/>
</dbReference>
<dbReference type="InterPro" id="IPR050706">
    <property type="entry name" value="Cyclic-di-GMP_PDE-like"/>
</dbReference>
<evidence type="ECO:0000313" key="10">
    <source>
        <dbReference type="Proteomes" id="UP000242857"/>
    </source>
</evidence>
<evidence type="ECO:0000256" key="5">
    <source>
        <dbReference type="ARBA" id="ARBA00023136"/>
    </source>
</evidence>
<dbReference type="InterPro" id="IPR000160">
    <property type="entry name" value="GGDEF_dom"/>
</dbReference>
<dbReference type="SUPFAM" id="SSF55073">
    <property type="entry name" value="Nucleotide cyclase"/>
    <property type="match status" value="1"/>
</dbReference>
<evidence type="ECO:0000256" key="6">
    <source>
        <dbReference type="SAM" id="Phobius"/>
    </source>
</evidence>
<evidence type="ECO:0000313" key="9">
    <source>
        <dbReference type="EMBL" id="SHF20435.1"/>
    </source>
</evidence>
<keyword evidence="5 6" id="KW-0472">Membrane</keyword>
<dbReference type="GO" id="GO:0005886">
    <property type="term" value="C:plasma membrane"/>
    <property type="evidence" value="ECO:0007669"/>
    <property type="project" value="UniProtKB-SubCell"/>
</dbReference>
<feature type="domain" description="GGDEF" evidence="8">
    <location>
        <begin position="334"/>
        <end position="466"/>
    </location>
</feature>
<feature type="transmembrane region" description="Helical" evidence="6">
    <location>
        <begin position="148"/>
        <end position="171"/>
    </location>
</feature>
<dbReference type="PROSITE" id="PS50883">
    <property type="entry name" value="EAL"/>
    <property type="match status" value="1"/>
</dbReference>
<dbReference type="PROSITE" id="PS50887">
    <property type="entry name" value="GGDEF"/>
    <property type="match status" value="1"/>
</dbReference>
<dbReference type="Pfam" id="PF00990">
    <property type="entry name" value="GGDEF"/>
    <property type="match status" value="1"/>
</dbReference>
<keyword evidence="2" id="KW-1003">Cell membrane</keyword>
<feature type="transmembrane region" description="Helical" evidence="6">
    <location>
        <begin position="12"/>
        <end position="29"/>
    </location>
</feature>